<evidence type="ECO:0000313" key="2">
    <source>
        <dbReference type="Proteomes" id="UP000749311"/>
    </source>
</evidence>
<protein>
    <submittedName>
        <fullName evidence="1">Fe-only nitrogenase accessory protein AnfO</fullName>
    </submittedName>
</protein>
<sequence length="208" mass="23319">MKIAALLDQSGRAASPKRGGTIYVYEREGDTWSSSQRLEFFAGECDSMDDLRAYFATVTEWLGDCQVLAARAANGYYRVAFGSLGVVLWEVNGYPEQFVQEIERFYAQARAAAPAETIEPIAVIEPVPERAGHYRVDLREAMAVKGAHNSRQVLLPFFREANFLRLDIICDHVPRWFSDELPTLGLRADVESHSDLTRVHVHPVKSSG</sequence>
<dbReference type="EMBL" id="JAAMOZ010000001">
    <property type="protein sequence ID" value="NIH57809.1"/>
    <property type="molecule type" value="Genomic_DNA"/>
</dbReference>
<evidence type="ECO:0000313" key="1">
    <source>
        <dbReference type="EMBL" id="NIH57809.1"/>
    </source>
</evidence>
<dbReference type="RefSeq" id="WP_167168124.1">
    <property type="nucleotide sequence ID" value="NZ_BAAAOO010000007.1"/>
</dbReference>
<dbReference type="InterPro" id="IPR014287">
    <property type="entry name" value="Nase_Fe-Fe_AnfO"/>
</dbReference>
<dbReference type="Proteomes" id="UP000749311">
    <property type="component" value="Unassembled WGS sequence"/>
</dbReference>
<name>A0ABX0SIR9_9ACTN</name>
<reference evidence="1 2" key="1">
    <citation type="submission" date="2020-02" db="EMBL/GenBank/DDBJ databases">
        <title>Sequencing the genomes of 1000 actinobacteria strains.</title>
        <authorList>
            <person name="Klenk H.-P."/>
        </authorList>
    </citation>
    <scope>NUCLEOTIDE SEQUENCE [LARGE SCALE GENOMIC DNA]</scope>
    <source>
        <strain evidence="1 2">DSM 19609</strain>
    </source>
</reference>
<proteinExistence type="predicted"/>
<accession>A0ABX0SIR9</accession>
<keyword evidence="2" id="KW-1185">Reference proteome</keyword>
<comment type="caution">
    <text evidence="1">The sequence shown here is derived from an EMBL/GenBank/DDBJ whole genome shotgun (WGS) entry which is preliminary data.</text>
</comment>
<organism evidence="1 2">
    <name type="scientific">Brooklawnia cerclae</name>
    <dbReference type="NCBI Taxonomy" id="349934"/>
    <lineage>
        <taxon>Bacteria</taxon>
        <taxon>Bacillati</taxon>
        <taxon>Actinomycetota</taxon>
        <taxon>Actinomycetes</taxon>
        <taxon>Propionibacteriales</taxon>
        <taxon>Propionibacteriaceae</taxon>
        <taxon>Brooklawnia</taxon>
    </lineage>
</organism>
<dbReference type="Pfam" id="PF09582">
    <property type="entry name" value="AnfO_nitrog"/>
    <property type="match status" value="1"/>
</dbReference>
<gene>
    <name evidence="1" type="ORF">FB473_002454</name>
</gene>